<dbReference type="InterPro" id="IPR017871">
    <property type="entry name" value="ABC_transporter-like_CS"/>
</dbReference>
<dbReference type="GO" id="GO:0005886">
    <property type="term" value="C:plasma membrane"/>
    <property type="evidence" value="ECO:0007669"/>
    <property type="project" value="UniProtKB-SubCell"/>
</dbReference>
<keyword evidence="3" id="KW-1003">Cell membrane</keyword>
<dbReference type="Pfam" id="PF00005">
    <property type="entry name" value="ABC_tran"/>
    <property type="match status" value="2"/>
</dbReference>
<evidence type="ECO:0000256" key="3">
    <source>
        <dbReference type="ARBA" id="ARBA00022475"/>
    </source>
</evidence>
<dbReference type="Gene3D" id="3.40.50.300">
    <property type="entry name" value="P-loop containing nucleotide triphosphate hydrolases"/>
    <property type="match status" value="2"/>
</dbReference>
<dbReference type="Proteomes" id="UP000244016">
    <property type="component" value="Unassembled WGS sequence"/>
</dbReference>
<evidence type="ECO:0000313" key="11">
    <source>
        <dbReference type="Proteomes" id="UP000244016"/>
    </source>
</evidence>
<keyword evidence="4" id="KW-0677">Repeat</keyword>
<dbReference type="CDD" id="cd03215">
    <property type="entry name" value="ABC_Carb_Monos_II"/>
    <property type="match status" value="1"/>
</dbReference>
<dbReference type="SUPFAM" id="SSF52540">
    <property type="entry name" value="P-loop containing nucleoside triphosphate hydrolases"/>
    <property type="match status" value="2"/>
</dbReference>
<keyword evidence="2" id="KW-0813">Transport</keyword>
<evidence type="ECO:0000256" key="7">
    <source>
        <dbReference type="ARBA" id="ARBA00022967"/>
    </source>
</evidence>
<dbReference type="PROSITE" id="PS00211">
    <property type="entry name" value="ABC_TRANSPORTER_1"/>
    <property type="match status" value="1"/>
</dbReference>
<dbReference type="EMBL" id="PEBW01000002">
    <property type="protein sequence ID" value="PTQ52559.1"/>
    <property type="molecule type" value="Genomic_DNA"/>
</dbReference>
<name>A0A2T5G8Q9_9BACL</name>
<dbReference type="AlphaFoldDB" id="A0A2T5G8Q9"/>
<feature type="domain" description="ABC transporter" evidence="9">
    <location>
        <begin position="289"/>
        <end position="531"/>
    </location>
</feature>
<dbReference type="PANTHER" id="PTHR43790">
    <property type="entry name" value="CARBOHYDRATE TRANSPORT ATP-BINDING PROTEIN MG119-RELATED"/>
    <property type="match status" value="1"/>
</dbReference>
<evidence type="ECO:0000313" key="10">
    <source>
        <dbReference type="EMBL" id="PTQ52559.1"/>
    </source>
</evidence>
<evidence type="ECO:0000256" key="5">
    <source>
        <dbReference type="ARBA" id="ARBA00022741"/>
    </source>
</evidence>
<evidence type="ECO:0000256" key="4">
    <source>
        <dbReference type="ARBA" id="ARBA00022737"/>
    </source>
</evidence>
<evidence type="ECO:0000256" key="8">
    <source>
        <dbReference type="ARBA" id="ARBA00023136"/>
    </source>
</evidence>
<evidence type="ECO:0000256" key="6">
    <source>
        <dbReference type="ARBA" id="ARBA00022840"/>
    </source>
</evidence>
<gene>
    <name evidence="10" type="ORF">BLITH_0738</name>
</gene>
<organism evidence="10 11">
    <name type="scientific">Brockia lithotrophica</name>
    <dbReference type="NCBI Taxonomy" id="933949"/>
    <lineage>
        <taxon>Bacteria</taxon>
        <taxon>Bacillati</taxon>
        <taxon>Bacillota</taxon>
        <taxon>Bacilli</taxon>
        <taxon>Bacillales</taxon>
        <taxon>Bacillales Family X. Incertae Sedis</taxon>
        <taxon>Brockia</taxon>
    </lineage>
</organism>
<evidence type="ECO:0000256" key="2">
    <source>
        <dbReference type="ARBA" id="ARBA00022448"/>
    </source>
</evidence>
<dbReference type="CDD" id="cd03216">
    <property type="entry name" value="ABC_Carb_Monos_I"/>
    <property type="match status" value="1"/>
</dbReference>
<dbReference type="InterPro" id="IPR003593">
    <property type="entry name" value="AAA+_ATPase"/>
</dbReference>
<proteinExistence type="predicted"/>
<keyword evidence="7" id="KW-1278">Translocase</keyword>
<keyword evidence="8" id="KW-0472">Membrane</keyword>
<dbReference type="PANTHER" id="PTHR43790:SF9">
    <property type="entry name" value="GALACTOFURANOSE TRANSPORTER ATP-BINDING PROTEIN YTFR"/>
    <property type="match status" value="1"/>
</dbReference>
<keyword evidence="5" id="KW-0547">Nucleotide-binding</keyword>
<evidence type="ECO:0000259" key="9">
    <source>
        <dbReference type="PROSITE" id="PS50893"/>
    </source>
</evidence>
<evidence type="ECO:0000256" key="1">
    <source>
        <dbReference type="ARBA" id="ARBA00004202"/>
    </source>
</evidence>
<dbReference type="SMART" id="SM00382">
    <property type="entry name" value="AAA"/>
    <property type="match status" value="2"/>
</dbReference>
<dbReference type="GO" id="GO:0016887">
    <property type="term" value="F:ATP hydrolysis activity"/>
    <property type="evidence" value="ECO:0007669"/>
    <property type="project" value="InterPro"/>
</dbReference>
<keyword evidence="6 10" id="KW-0067">ATP-binding</keyword>
<dbReference type="FunFam" id="3.40.50.300:FF:000127">
    <property type="entry name" value="Ribose import ATP-binding protein RbsA"/>
    <property type="match status" value="1"/>
</dbReference>
<dbReference type="InterPro" id="IPR003439">
    <property type="entry name" value="ABC_transporter-like_ATP-bd"/>
</dbReference>
<feature type="domain" description="ABC transporter" evidence="9">
    <location>
        <begin position="12"/>
        <end position="247"/>
    </location>
</feature>
<dbReference type="InterPro" id="IPR027417">
    <property type="entry name" value="P-loop_NTPase"/>
</dbReference>
<sequence>MGSFEKVGEPLVELRRITKRFGDLVANDAVDLTLYPGEVLALLGENGAGKTTLMNVLYGLYRPDSGEIRVRGRVVRLEGPDEAIRLGIGMVHQHFQLVDAFTVLENVVLGREPSARGWFDRRKAEEELEALMERYGLYVDLHARAADLPVGLLQRVEILKVLYRGAEVLIFDEPTAVLTPQEADALLDVFARLVREGKGIVFITHKLREVLAAADRIVVLRRGRVVGRYRRGEVTERELARAMVGEKAEAEFVLRAEAAGESIPAAHASEGLPEAARGRTEGLERTPELEVVDVREVRRGKSALAGLSFAVRPGEIYGIAGVAGNGQEALVEALLGLRRVAGSIRLAGEDVTSLPPRARLDRGLGVVPEDRHRHGLVLEFTLWENLILNRFHEERFQRAGFLRLGEAVRYAREALAKNEVIPEYPFARARSLSGGNQQKLILAREFGRHLRVLVAAQPTRGLDVGAIAYVHRRLRELSAQGVAVLLISYELDEIFALAHRFGVLYEGRIVGEFTPATADREDVGLLMAGRRKTATTEGVVEGA</sequence>
<dbReference type="GO" id="GO:0005524">
    <property type="term" value="F:ATP binding"/>
    <property type="evidence" value="ECO:0007669"/>
    <property type="project" value="UniProtKB-KW"/>
</dbReference>
<comment type="subcellular location">
    <subcellularLocation>
        <location evidence="1">Cell membrane</location>
        <topology evidence="1">Peripheral membrane protein</topology>
    </subcellularLocation>
</comment>
<dbReference type="PROSITE" id="PS50893">
    <property type="entry name" value="ABC_TRANSPORTER_2"/>
    <property type="match status" value="2"/>
</dbReference>
<reference evidence="10 11" key="1">
    <citation type="submission" date="2017-08" db="EMBL/GenBank/DDBJ databases">
        <title>Burning lignite coal seam in the remote Altai Mountains harbors a hydrogen-driven thermophilic microbial community.</title>
        <authorList>
            <person name="Kadnikov V.V."/>
            <person name="Mardanov A.V."/>
            <person name="Ivasenko D."/>
            <person name="Beletsky A.V."/>
            <person name="Karnachuk O.V."/>
            <person name="Ravin N.V."/>
        </authorList>
    </citation>
    <scope>NUCLEOTIDE SEQUENCE [LARGE SCALE GENOMIC DNA]</scope>
    <source>
        <strain evidence="10">AL31</strain>
    </source>
</reference>
<accession>A0A2T5G8Q9</accession>
<dbReference type="InterPro" id="IPR050107">
    <property type="entry name" value="ABC_carbohydrate_import_ATPase"/>
</dbReference>
<protein>
    <submittedName>
        <fullName evidence="10">ABC transporter ATP-binding protein</fullName>
    </submittedName>
</protein>
<comment type="caution">
    <text evidence="10">The sequence shown here is derived from an EMBL/GenBank/DDBJ whole genome shotgun (WGS) entry which is preliminary data.</text>
</comment>